<comment type="catalytic activity">
    <reaction evidence="1 7">
        <text>Hydrolysis of terminal non-reducing N-acetyl-D-hexosamine residues in N-acetyl-beta-D-hexosaminides.</text>
        <dbReference type="EC" id="3.2.1.52"/>
    </reaction>
</comment>
<organism evidence="12 13">
    <name type="scientific">Cordyceps militaris</name>
    <name type="common">Caterpillar fungus</name>
    <name type="synonym">Clavaria militaris</name>
    <dbReference type="NCBI Taxonomy" id="73501"/>
    <lineage>
        <taxon>Eukaryota</taxon>
        <taxon>Fungi</taxon>
        <taxon>Dikarya</taxon>
        <taxon>Ascomycota</taxon>
        <taxon>Pezizomycotina</taxon>
        <taxon>Sordariomycetes</taxon>
        <taxon>Hypocreomycetidae</taxon>
        <taxon>Hypocreales</taxon>
        <taxon>Cordycipitaceae</taxon>
        <taxon>Cordyceps</taxon>
    </lineage>
</organism>
<dbReference type="Gene3D" id="3.20.20.80">
    <property type="entry name" value="Glycosidases"/>
    <property type="match status" value="1"/>
</dbReference>
<dbReference type="PIRSF" id="PIRSF001093">
    <property type="entry name" value="B-hxosamndse_ab_euk"/>
    <property type="match status" value="1"/>
</dbReference>
<feature type="domain" description="Glycoside hydrolase family 20 catalytic" evidence="10">
    <location>
        <begin position="192"/>
        <end position="530"/>
    </location>
</feature>
<gene>
    <name evidence="12" type="ORF">A9K55_000365</name>
</gene>
<dbReference type="GO" id="GO:0005975">
    <property type="term" value="P:carbohydrate metabolic process"/>
    <property type="evidence" value="ECO:0007669"/>
    <property type="project" value="InterPro"/>
</dbReference>
<dbReference type="PANTHER" id="PTHR22600">
    <property type="entry name" value="BETA-HEXOSAMINIDASE"/>
    <property type="match status" value="1"/>
</dbReference>
<name>A0A2H4SVF2_CORMI</name>
<dbReference type="GO" id="GO:0016231">
    <property type="term" value="F:beta-N-acetylglucosaminidase activity"/>
    <property type="evidence" value="ECO:0007669"/>
    <property type="project" value="TreeGrafter"/>
</dbReference>
<feature type="signal peptide" evidence="9">
    <location>
        <begin position="1"/>
        <end position="19"/>
    </location>
</feature>
<feature type="chain" id="PRO_5014192649" description="Beta-hexosaminidase" evidence="9">
    <location>
        <begin position="20"/>
        <end position="581"/>
    </location>
</feature>
<dbReference type="SUPFAM" id="SSF51445">
    <property type="entry name" value="(Trans)glycosidases"/>
    <property type="match status" value="1"/>
</dbReference>
<evidence type="ECO:0000259" key="11">
    <source>
        <dbReference type="Pfam" id="PF14845"/>
    </source>
</evidence>
<evidence type="ECO:0000256" key="8">
    <source>
        <dbReference type="PIRSR" id="PIRSR001093-1"/>
    </source>
</evidence>
<dbReference type="AlphaFoldDB" id="A0A2H4SVF2"/>
<evidence type="ECO:0000256" key="9">
    <source>
        <dbReference type="SAM" id="SignalP"/>
    </source>
</evidence>
<keyword evidence="6 7" id="KW-0326">Glycosidase</keyword>
<dbReference type="VEuPathDB" id="FungiDB:A9K55_000365"/>
<dbReference type="Proteomes" id="UP000323067">
    <property type="component" value="Chromosome i"/>
</dbReference>
<dbReference type="SUPFAM" id="SSF55545">
    <property type="entry name" value="beta-N-acetylhexosaminidase-like domain"/>
    <property type="match status" value="1"/>
</dbReference>
<dbReference type="InterPro" id="IPR015883">
    <property type="entry name" value="Glyco_hydro_20_cat"/>
</dbReference>
<dbReference type="VEuPathDB" id="FungiDB:CCM_09240"/>
<dbReference type="PANTHER" id="PTHR22600:SF58">
    <property type="entry name" value="BETA-HEXOSAMINIDASE"/>
    <property type="match status" value="1"/>
</dbReference>
<feature type="active site" description="Proton donor" evidence="8">
    <location>
        <position position="352"/>
    </location>
</feature>
<evidence type="ECO:0000256" key="1">
    <source>
        <dbReference type="ARBA" id="ARBA00001231"/>
    </source>
</evidence>
<dbReference type="EMBL" id="CP023328">
    <property type="protein sequence ID" value="ATY67094.1"/>
    <property type="molecule type" value="Genomic_DNA"/>
</dbReference>
<evidence type="ECO:0000256" key="5">
    <source>
        <dbReference type="ARBA" id="ARBA00023180"/>
    </source>
</evidence>
<dbReference type="OrthoDB" id="428480at2759"/>
<evidence type="ECO:0000256" key="6">
    <source>
        <dbReference type="ARBA" id="ARBA00023295"/>
    </source>
</evidence>
<dbReference type="Pfam" id="PF00728">
    <property type="entry name" value="Glyco_hydro_20"/>
    <property type="match status" value="1"/>
</dbReference>
<protein>
    <recommendedName>
        <fullName evidence="7">Beta-hexosaminidase</fullName>
        <ecNumber evidence="7">3.2.1.52</ecNumber>
    </recommendedName>
</protein>
<keyword evidence="3 9" id="KW-0732">Signal</keyword>
<dbReference type="InterPro" id="IPR029019">
    <property type="entry name" value="HEX_eukaryotic_N"/>
</dbReference>
<dbReference type="GO" id="GO:0016020">
    <property type="term" value="C:membrane"/>
    <property type="evidence" value="ECO:0007669"/>
    <property type="project" value="TreeGrafter"/>
</dbReference>
<dbReference type="Pfam" id="PF14845">
    <property type="entry name" value="Glycohydro_20b2"/>
    <property type="match status" value="1"/>
</dbReference>
<evidence type="ECO:0000256" key="7">
    <source>
        <dbReference type="PIRNR" id="PIRNR001093"/>
    </source>
</evidence>
<dbReference type="InterPro" id="IPR017853">
    <property type="entry name" value="GH"/>
</dbReference>
<evidence type="ECO:0000256" key="2">
    <source>
        <dbReference type="ARBA" id="ARBA00006285"/>
    </source>
</evidence>
<dbReference type="InterPro" id="IPR025705">
    <property type="entry name" value="Beta_hexosaminidase_sua/sub"/>
</dbReference>
<keyword evidence="4 7" id="KW-0378">Hydrolase</keyword>
<evidence type="ECO:0000256" key="3">
    <source>
        <dbReference type="ARBA" id="ARBA00022729"/>
    </source>
</evidence>
<dbReference type="EC" id="3.2.1.52" evidence="7"/>
<feature type="domain" description="Beta-hexosaminidase eukaryotic type N-terminal" evidence="11">
    <location>
        <begin position="20"/>
        <end position="167"/>
    </location>
</feature>
<reference evidence="12 13" key="1">
    <citation type="journal article" date="2017" name="BMC Genomics">
        <title>Chromosome level assembly and secondary metabolite potential of the parasitic fungus Cordyceps militaris.</title>
        <authorList>
            <person name="Kramer G.J."/>
            <person name="Nodwell J.R."/>
        </authorList>
    </citation>
    <scope>NUCLEOTIDE SEQUENCE [LARGE SCALE GENOMIC DNA]</scope>
    <source>
        <strain evidence="12 13">ATCC 34164</strain>
    </source>
</reference>
<dbReference type="PRINTS" id="PR00738">
    <property type="entry name" value="GLHYDRLASE20"/>
</dbReference>
<accession>A0A2H4SVF2</accession>
<dbReference type="FunFam" id="3.20.20.80:FF:000063">
    <property type="entry name" value="Beta-hexosaminidase"/>
    <property type="match status" value="1"/>
</dbReference>
<evidence type="ECO:0000256" key="4">
    <source>
        <dbReference type="ARBA" id="ARBA00022801"/>
    </source>
</evidence>
<evidence type="ECO:0000313" key="12">
    <source>
        <dbReference type="EMBL" id="ATY67094.1"/>
    </source>
</evidence>
<sequence length="581" mass="64240">MMRLHSFLVAALAASPTVALWPIPVDISTGNKTLYIDKTINITYNGAALAYTGCYNPPAGSKFTSESIVQGGLTRCLNAIFDHGLVPWMLHQPGADFQPRCGPSEKNRVHTLAIAQTGKDDAAGAFKPLAEQRDESYSLNVTADGGASITAKTAIGVLRGLETFSQLFFQHAAGGAWYTMQAPVRVADAPKYAHRGLLLDVSRHWFDVQDIKRTIDGLAMTKMNVLHLHVTDTQSWPLEIPALPLLAERHAYAKDRTYSPAALADLQEYGVHRGVQIILEIDMPGHFGIERAYPDLSVAYNKRPYTQYCAQPPCGSLRLGNKKVEEFLDKLFEDLLPRVSPYTAYFHTGGDEYKVNNSLLDPDLKTNEVSVLQPLLQRFLDHAHDNVRKRGLVPMVWEEMVSEWNATIGKDVVVQSWLGAKSVKKLAEAGHKVIVSTADAYYLDCGRGQFIDYETGPAFQSAYPFTDWCVPTKNWRLIYAQDIRAGLADEAAANVIGGEVALWTETVDATSLDTLVWPRAAAAGESWWSGRSGADGKNRSMYEVRPRMSEMRERMLARGVRGAPITQLWCDQADTIDCSGE</sequence>
<keyword evidence="5" id="KW-0325">Glycoprotein</keyword>
<dbReference type="GO" id="GO:0030203">
    <property type="term" value="P:glycosaminoglycan metabolic process"/>
    <property type="evidence" value="ECO:0007669"/>
    <property type="project" value="TreeGrafter"/>
</dbReference>
<dbReference type="Gene3D" id="3.30.379.10">
    <property type="entry name" value="Chitobiase/beta-hexosaminidase domain 2-like"/>
    <property type="match status" value="1"/>
</dbReference>
<evidence type="ECO:0000259" key="10">
    <source>
        <dbReference type="Pfam" id="PF00728"/>
    </source>
</evidence>
<comment type="similarity">
    <text evidence="2 7">Belongs to the glycosyl hydrolase 20 family.</text>
</comment>
<proteinExistence type="inferred from homology"/>
<evidence type="ECO:0000313" key="13">
    <source>
        <dbReference type="Proteomes" id="UP000323067"/>
    </source>
</evidence>
<dbReference type="InterPro" id="IPR029018">
    <property type="entry name" value="Hex-like_dom2"/>
</dbReference>